<dbReference type="GO" id="GO:0099604">
    <property type="term" value="F:ligand-gated calcium channel activity"/>
    <property type="evidence" value="ECO:0007669"/>
    <property type="project" value="TreeGrafter"/>
</dbReference>
<organism evidence="2 3">
    <name type="scientific">[Phormidium ambiguum] IAM M-71</name>
    <dbReference type="NCBI Taxonomy" id="454136"/>
    <lineage>
        <taxon>Bacteria</taxon>
        <taxon>Bacillati</taxon>
        <taxon>Cyanobacteriota</taxon>
        <taxon>Cyanophyceae</taxon>
        <taxon>Oscillatoriophycideae</taxon>
        <taxon>Aerosakkonematales</taxon>
        <taxon>Aerosakkonemataceae</taxon>
        <taxon>Floridanema</taxon>
    </lineage>
</organism>
<gene>
    <name evidence="2" type="ORF">NIES2119_30860</name>
</gene>
<dbReference type="InterPro" id="IPR041482">
    <property type="entry name" value="LSDAT_prok"/>
</dbReference>
<evidence type="ECO:0000259" key="1">
    <source>
        <dbReference type="Pfam" id="PF18171"/>
    </source>
</evidence>
<dbReference type="GO" id="GO:0005886">
    <property type="term" value="C:plasma membrane"/>
    <property type="evidence" value="ECO:0007669"/>
    <property type="project" value="TreeGrafter"/>
</dbReference>
<comment type="caution">
    <text evidence="2">The sequence shown here is derived from an EMBL/GenBank/DDBJ whole genome shotgun (WGS) entry which is preliminary data.</text>
</comment>
<dbReference type="PANTHER" id="PTHR13800:SF12">
    <property type="entry name" value="TRANSIENT RECEPTOR POTENTIAL CATION CHANNEL SUBFAMILY M MEMBER-LIKE 2"/>
    <property type="match status" value="1"/>
</dbReference>
<evidence type="ECO:0000313" key="3">
    <source>
        <dbReference type="Proteomes" id="UP000185860"/>
    </source>
</evidence>
<protein>
    <recommendedName>
        <fullName evidence="1">LSDAT prokaryote domain-containing protein</fullName>
    </recommendedName>
</protein>
<evidence type="ECO:0000313" key="2">
    <source>
        <dbReference type="EMBL" id="OKH30479.1"/>
    </source>
</evidence>
<feature type="domain" description="LSDAT prokaryote" evidence="1">
    <location>
        <begin position="39"/>
        <end position="229"/>
    </location>
</feature>
<proteinExistence type="predicted"/>
<dbReference type="OrthoDB" id="582259at2"/>
<dbReference type="PANTHER" id="PTHR13800">
    <property type="entry name" value="TRANSIENT RECEPTOR POTENTIAL CATION CHANNEL, SUBFAMILY M, MEMBER 6"/>
    <property type="match status" value="1"/>
</dbReference>
<dbReference type="RefSeq" id="WP_073597320.1">
    <property type="nucleotide sequence ID" value="NZ_MRCE01000064.1"/>
</dbReference>
<dbReference type="STRING" id="454136.NIES2119_30860"/>
<name>A0A1U7I2Z6_9CYAN</name>
<sequence>MYYPCVSPVTNIPSSLAIQVDWVKDLPYALQQIGLEETRPTLVIVGGASGLTHEYFHSLQRLFEEKIVPLAEKLQAYVVDGGTDAGVMQLIGKARFKFGGTFPLIGVAAIGTVILPEIENTFADAAFLEPNHTHFVFVPGNNWGDESPWIADVATILANGEPSVTVLINGGAIALIDASHSIRVNRPLIVVAGSGRTADRIVAALRGEVTDEQVKQVSQFDKLTTVELEKDFHSIEQAIAEKLSSQ</sequence>
<dbReference type="EMBL" id="MRCE01000064">
    <property type="protein sequence ID" value="OKH30479.1"/>
    <property type="molecule type" value="Genomic_DNA"/>
</dbReference>
<dbReference type="InterPro" id="IPR050927">
    <property type="entry name" value="TRPM"/>
</dbReference>
<dbReference type="Proteomes" id="UP000185860">
    <property type="component" value="Unassembled WGS sequence"/>
</dbReference>
<dbReference type="AlphaFoldDB" id="A0A1U7I2Z6"/>
<reference evidence="2 3" key="1">
    <citation type="submission" date="2016-11" db="EMBL/GenBank/DDBJ databases">
        <title>Draft Genome Sequences of Nine Cyanobacterial Strains from Diverse Habitats.</title>
        <authorList>
            <person name="Zhu T."/>
            <person name="Hou S."/>
            <person name="Lu X."/>
            <person name="Hess W.R."/>
        </authorList>
    </citation>
    <scope>NUCLEOTIDE SEQUENCE [LARGE SCALE GENOMIC DNA]</scope>
    <source>
        <strain evidence="2 3">IAM M-71</strain>
    </source>
</reference>
<accession>A0A1U7I2Z6</accession>
<dbReference type="Pfam" id="PF18171">
    <property type="entry name" value="LSDAT_prok"/>
    <property type="match status" value="1"/>
</dbReference>